<evidence type="ECO:0008006" key="4">
    <source>
        <dbReference type="Google" id="ProtNLM"/>
    </source>
</evidence>
<sequence>MTTPDELAALKVALGDAERHAHQARAYAAETRRDTEVVRTASHHTKVWGCCALTAAAVAVLYPWVWFVFWS</sequence>
<keyword evidence="1" id="KW-0472">Membrane</keyword>
<evidence type="ECO:0000313" key="2">
    <source>
        <dbReference type="EMBL" id="MFC4009619.1"/>
    </source>
</evidence>
<dbReference type="RefSeq" id="WP_379529656.1">
    <property type="nucleotide sequence ID" value="NZ_JBHSBI010000010.1"/>
</dbReference>
<keyword evidence="1" id="KW-1133">Transmembrane helix</keyword>
<keyword evidence="1" id="KW-0812">Transmembrane</keyword>
<dbReference type="Proteomes" id="UP001595851">
    <property type="component" value="Unassembled WGS sequence"/>
</dbReference>
<accession>A0ABV8G962</accession>
<evidence type="ECO:0000313" key="3">
    <source>
        <dbReference type="Proteomes" id="UP001595851"/>
    </source>
</evidence>
<keyword evidence="3" id="KW-1185">Reference proteome</keyword>
<feature type="transmembrane region" description="Helical" evidence="1">
    <location>
        <begin position="47"/>
        <end position="69"/>
    </location>
</feature>
<evidence type="ECO:0000256" key="1">
    <source>
        <dbReference type="SAM" id="Phobius"/>
    </source>
</evidence>
<dbReference type="EMBL" id="JBHSBI010000010">
    <property type="protein sequence ID" value="MFC4009619.1"/>
    <property type="molecule type" value="Genomic_DNA"/>
</dbReference>
<comment type="caution">
    <text evidence="2">The sequence shown here is derived from an EMBL/GenBank/DDBJ whole genome shotgun (WGS) entry which is preliminary data.</text>
</comment>
<proteinExistence type="predicted"/>
<organism evidence="2 3">
    <name type="scientific">Nonomuraea purpurea</name>
    <dbReference type="NCBI Taxonomy" id="1849276"/>
    <lineage>
        <taxon>Bacteria</taxon>
        <taxon>Bacillati</taxon>
        <taxon>Actinomycetota</taxon>
        <taxon>Actinomycetes</taxon>
        <taxon>Streptosporangiales</taxon>
        <taxon>Streptosporangiaceae</taxon>
        <taxon>Nonomuraea</taxon>
    </lineage>
</organism>
<protein>
    <recommendedName>
        <fullName evidence="4">DUF3618 domain-containing protein</fullName>
    </recommendedName>
</protein>
<gene>
    <name evidence="2" type="ORF">ACFOY2_20500</name>
</gene>
<reference evidence="3" key="1">
    <citation type="journal article" date="2019" name="Int. J. Syst. Evol. Microbiol.">
        <title>The Global Catalogue of Microorganisms (GCM) 10K type strain sequencing project: providing services to taxonomists for standard genome sequencing and annotation.</title>
        <authorList>
            <consortium name="The Broad Institute Genomics Platform"/>
            <consortium name="The Broad Institute Genome Sequencing Center for Infectious Disease"/>
            <person name="Wu L."/>
            <person name="Ma J."/>
        </authorList>
    </citation>
    <scope>NUCLEOTIDE SEQUENCE [LARGE SCALE GENOMIC DNA]</scope>
    <source>
        <strain evidence="3">TBRC 1276</strain>
    </source>
</reference>
<name>A0ABV8G962_9ACTN</name>